<evidence type="ECO:0000256" key="4">
    <source>
        <dbReference type="PIRSR" id="PIRSR640255-1"/>
    </source>
</evidence>
<dbReference type="Gene3D" id="3.40.570.10">
    <property type="entry name" value="Extracellular Endonuclease, subunit A"/>
    <property type="match status" value="1"/>
</dbReference>
<keyword evidence="9" id="KW-1185">Reference proteome</keyword>
<feature type="binding site" evidence="5">
    <location>
        <position position="258"/>
    </location>
    <ligand>
        <name>Mg(2+)</name>
        <dbReference type="ChEBI" id="CHEBI:18420"/>
        <note>catalytic</note>
    </ligand>
</feature>
<dbReference type="Proteomes" id="UP001516400">
    <property type="component" value="Unassembled WGS sequence"/>
</dbReference>
<keyword evidence="5" id="KW-0479">Metal-binding</keyword>
<dbReference type="PANTHER" id="PTHR13966">
    <property type="entry name" value="ENDONUCLEASE RELATED"/>
    <property type="match status" value="1"/>
</dbReference>
<comment type="caution">
    <text evidence="8">The sequence shown here is derived from an EMBL/GenBank/DDBJ whole genome shotgun (WGS) entry which is preliminary data.</text>
</comment>
<dbReference type="AlphaFoldDB" id="A0ABD2NJY8"/>
<gene>
    <name evidence="8" type="ORF">HHI36_016354</name>
</gene>
<dbReference type="SUPFAM" id="SSF54060">
    <property type="entry name" value="His-Me finger endonucleases"/>
    <property type="match status" value="1"/>
</dbReference>
<dbReference type="InterPro" id="IPR040255">
    <property type="entry name" value="Non-specific_endonuclease"/>
</dbReference>
<keyword evidence="6" id="KW-0732">Signal</keyword>
<feature type="active site" description="Proton acceptor" evidence="4">
    <location>
        <position position="228"/>
    </location>
</feature>
<protein>
    <recommendedName>
        <fullName evidence="7">DNA/RNA non-specific endonuclease/pyrophosphatase/phosphodiesterase domain-containing protein</fullName>
    </recommendedName>
</protein>
<dbReference type="GO" id="GO:0004519">
    <property type="term" value="F:endonuclease activity"/>
    <property type="evidence" value="ECO:0007669"/>
    <property type="project" value="UniProtKB-KW"/>
</dbReference>
<comment type="similarity">
    <text evidence="1">Belongs to the DNA/RNA non-specific endonuclease family.</text>
</comment>
<evidence type="ECO:0000256" key="5">
    <source>
        <dbReference type="PIRSR" id="PIRSR640255-2"/>
    </source>
</evidence>
<evidence type="ECO:0000313" key="8">
    <source>
        <dbReference type="EMBL" id="KAL3278834.1"/>
    </source>
</evidence>
<organism evidence="8 9">
    <name type="scientific">Cryptolaemus montrouzieri</name>
    <dbReference type="NCBI Taxonomy" id="559131"/>
    <lineage>
        <taxon>Eukaryota</taxon>
        <taxon>Metazoa</taxon>
        <taxon>Ecdysozoa</taxon>
        <taxon>Arthropoda</taxon>
        <taxon>Hexapoda</taxon>
        <taxon>Insecta</taxon>
        <taxon>Pterygota</taxon>
        <taxon>Neoptera</taxon>
        <taxon>Endopterygota</taxon>
        <taxon>Coleoptera</taxon>
        <taxon>Polyphaga</taxon>
        <taxon>Cucujiformia</taxon>
        <taxon>Coccinelloidea</taxon>
        <taxon>Coccinellidae</taxon>
        <taxon>Scymninae</taxon>
        <taxon>Scymnini</taxon>
        <taxon>Cryptolaemus</taxon>
    </lineage>
</organism>
<accession>A0ABD2NJY8</accession>
<dbReference type="SMART" id="SM00892">
    <property type="entry name" value="Endonuclease_NS"/>
    <property type="match status" value="1"/>
</dbReference>
<evidence type="ECO:0000256" key="2">
    <source>
        <dbReference type="ARBA" id="ARBA00022722"/>
    </source>
</evidence>
<evidence type="ECO:0000256" key="6">
    <source>
        <dbReference type="SAM" id="SignalP"/>
    </source>
</evidence>
<keyword evidence="2" id="KW-0540">Nuclease</keyword>
<evidence type="ECO:0000256" key="1">
    <source>
        <dbReference type="ARBA" id="ARBA00010052"/>
    </source>
</evidence>
<dbReference type="InterPro" id="IPR044925">
    <property type="entry name" value="His-Me_finger_sf"/>
</dbReference>
<dbReference type="EMBL" id="JABFTP020000124">
    <property type="protein sequence ID" value="KAL3278834.1"/>
    <property type="molecule type" value="Genomic_DNA"/>
</dbReference>
<reference evidence="8 9" key="1">
    <citation type="journal article" date="2021" name="BMC Biol.">
        <title>Horizontally acquired antibacterial genes associated with adaptive radiation of ladybird beetles.</title>
        <authorList>
            <person name="Li H.S."/>
            <person name="Tang X.F."/>
            <person name="Huang Y.H."/>
            <person name="Xu Z.Y."/>
            <person name="Chen M.L."/>
            <person name="Du X.Y."/>
            <person name="Qiu B.Y."/>
            <person name="Chen P.T."/>
            <person name="Zhang W."/>
            <person name="Slipinski A."/>
            <person name="Escalona H.E."/>
            <person name="Waterhouse R.M."/>
            <person name="Zwick A."/>
            <person name="Pang H."/>
        </authorList>
    </citation>
    <scope>NUCLEOTIDE SEQUENCE [LARGE SCALE GENOMIC DNA]</scope>
    <source>
        <strain evidence="8">SYSU2018</strain>
    </source>
</reference>
<dbReference type="PANTHER" id="PTHR13966:SF17">
    <property type="entry name" value="ENDONUCLEASE-RELATED"/>
    <property type="match status" value="1"/>
</dbReference>
<proteinExistence type="inferred from homology"/>
<feature type="signal peptide" evidence="6">
    <location>
        <begin position="1"/>
        <end position="20"/>
    </location>
</feature>
<dbReference type="FunFam" id="3.40.570.10:FF:000007">
    <property type="entry name" value="Alkaline nuclease"/>
    <property type="match status" value="1"/>
</dbReference>
<evidence type="ECO:0000259" key="7">
    <source>
        <dbReference type="SMART" id="SM00892"/>
    </source>
</evidence>
<feature type="chain" id="PRO_5044818692" description="DNA/RNA non-specific endonuclease/pyrophosphatase/phosphodiesterase domain-containing protein" evidence="6">
    <location>
        <begin position="21"/>
        <end position="408"/>
    </location>
</feature>
<feature type="domain" description="DNA/RNA non-specific endonuclease/pyrophosphatase/phosphodiesterase" evidence="7">
    <location>
        <begin position="141"/>
        <end position="379"/>
    </location>
</feature>
<name>A0ABD2NJY8_9CUCU</name>
<keyword evidence="3" id="KW-0378">Hydrolase</keyword>
<evidence type="ECO:0000313" key="9">
    <source>
        <dbReference type="Proteomes" id="UP001516400"/>
    </source>
</evidence>
<sequence length="408" mass="45667">MRKLVICWFVLCTVVIEVYSQGCSLTVDMFDDQHKPVLVDNSTSKYRLVFPQNGNIDLKTGGRINFLCPNPRNTLTITHTNLTQATCLYGTTVRIIQNTEDVGSITCKNGVRGEAISTSIRCGGGQGYIIRLGFTVSSSDFLTLIEVCYNGRRGTALYSNHQLIGKEIAYSSKSSYRPSFSTAQLAPGVAANLAFKQVYEKSNFNRLLGSAKLAEKYINSKSFLARGHLSPDADFLFASWQIATFFYVNVAPQWQAINNGNWKRLESLSRNTAKSYNDTLEVYTGIHEVLQLMNAEDIETDMYMTSDGKLPIPKFIWKILYLQTSKKAISFISLNNPFASSLDNSDMLCKNVCNRYGWDNPAWTNGSKGFVYCCDARDLLKVVPTGPKITIRGILEAPERVMKFADYE</sequence>
<dbReference type="InterPro" id="IPR044929">
    <property type="entry name" value="DNA/RNA_non-sp_Endonuclease_sf"/>
</dbReference>
<dbReference type="Pfam" id="PF01223">
    <property type="entry name" value="Endonuclease_NS"/>
    <property type="match status" value="1"/>
</dbReference>
<evidence type="ECO:0000256" key="3">
    <source>
        <dbReference type="ARBA" id="ARBA00022759"/>
    </source>
</evidence>
<keyword evidence="3" id="KW-0255">Endonuclease</keyword>
<dbReference type="InterPro" id="IPR001604">
    <property type="entry name" value="Endo_G_ENPP1-like_dom"/>
</dbReference>